<keyword evidence="2" id="KW-1185">Reference proteome</keyword>
<sequence>MPVAPAVETKTETNAAVRIYYNIAYTQEASEENNLLPGLCA</sequence>
<protein>
    <submittedName>
        <fullName evidence="1">Uncharacterized protein</fullName>
    </submittedName>
</protein>
<gene>
    <name evidence="1" type="ORF">P378_02955</name>
</gene>
<dbReference type="AlphaFoldDB" id="A0A2C6MGZ0"/>
<accession>A0A2C6MGZ0</accession>
<dbReference type="EMBL" id="AWQQ01000018">
    <property type="protein sequence ID" value="PHJ39518.1"/>
    <property type="molecule type" value="Genomic_DNA"/>
</dbReference>
<proteinExistence type="predicted"/>
<dbReference type="Proteomes" id="UP000222564">
    <property type="component" value="Unassembled WGS sequence"/>
</dbReference>
<name>A0A2C6MGZ0_9FIRM</name>
<reference evidence="1 2" key="1">
    <citation type="submission" date="2013-09" db="EMBL/GenBank/DDBJ databases">
        <title>Biodegradation of hydrocarbons in the deep terrestrial subsurface : characterization of a microbial consortium composed of two Desulfotomaculum species originating from a deep geological formation.</title>
        <authorList>
            <person name="Aullo T."/>
            <person name="Berlendis S."/>
            <person name="Lascourreges J.-F."/>
            <person name="Dessort D."/>
            <person name="Saint-Laurent S."/>
            <person name="Schraauwers B."/>
            <person name="Mas J."/>
            <person name="Magot M."/>
            <person name="Ranchou-Peyruse A."/>
        </authorList>
    </citation>
    <scope>NUCLEOTIDE SEQUENCE [LARGE SCALE GENOMIC DNA]</scope>
    <source>
        <strain evidence="1 2">Bs107</strain>
    </source>
</reference>
<comment type="caution">
    <text evidence="1">The sequence shown here is derived from an EMBL/GenBank/DDBJ whole genome shotgun (WGS) entry which is preliminary data.</text>
</comment>
<organism evidence="1 2">
    <name type="scientific">Desulforamulus profundi</name>
    <dbReference type="NCBI Taxonomy" id="1383067"/>
    <lineage>
        <taxon>Bacteria</taxon>
        <taxon>Bacillati</taxon>
        <taxon>Bacillota</taxon>
        <taxon>Clostridia</taxon>
        <taxon>Eubacteriales</taxon>
        <taxon>Peptococcaceae</taxon>
        <taxon>Desulforamulus</taxon>
    </lineage>
</organism>
<evidence type="ECO:0000313" key="2">
    <source>
        <dbReference type="Proteomes" id="UP000222564"/>
    </source>
</evidence>
<evidence type="ECO:0000313" key="1">
    <source>
        <dbReference type="EMBL" id="PHJ39518.1"/>
    </source>
</evidence>